<organism evidence="2 3">
    <name type="scientific">Paraburkholderia bengalensis</name>
    <dbReference type="NCBI Taxonomy" id="2747562"/>
    <lineage>
        <taxon>Bacteria</taxon>
        <taxon>Pseudomonadati</taxon>
        <taxon>Pseudomonadota</taxon>
        <taxon>Betaproteobacteria</taxon>
        <taxon>Burkholderiales</taxon>
        <taxon>Burkholderiaceae</taxon>
        <taxon>Paraburkholderia</taxon>
    </lineage>
</organism>
<gene>
    <name evidence="2" type="ORF">H3V53_32120</name>
</gene>
<dbReference type="RefSeq" id="WP_336601342.1">
    <property type="nucleotide sequence ID" value="NZ_JACFYJ010000080.1"/>
</dbReference>
<dbReference type="Pfam" id="PF01527">
    <property type="entry name" value="HTH_Tnp_1"/>
    <property type="match status" value="1"/>
</dbReference>
<dbReference type="PROSITE" id="PS50994">
    <property type="entry name" value="INTEGRASE"/>
    <property type="match status" value="1"/>
</dbReference>
<dbReference type="InterPro" id="IPR001584">
    <property type="entry name" value="Integrase_cat-core"/>
</dbReference>
<dbReference type="InterPro" id="IPR036388">
    <property type="entry name" value="WH-like_DNA-bd_sf"/>
</dbReference>
<dbReference type="InterPro" id="IPR050900">
    <property type="entry name" value="Transposase_IS3/IS150/IS904"/>
</dbReference>
<dbReference type="Pfam" id="PF13276">
    <property type="entry name" value="HTH_21"/>
    <property type="match status" value="1"/>
</dbReference>
<dbReference type="SUPFAM" id="SSF53098">
    <property type="entry name" value="Ribonuclease H-like"/>
    <property type="match status" value="1"/>
</dbReference>
<dbReference type="EMBL" id="JACFYJ010000080">
    <property type="protein sequence ID" value="MEI6001644.1"/>
    <property type="molecule type" value="Genomic_DNA"/>
</dbReference>
<dbReference type="InterPro" id="IPR036397">
    <property type="entry name" value="RNaseH_sf"/>
</dbReference>
<dbReference type="Gene3D" id="3.30.420.10">
    <property type="entry name" value="Ribonuclease H-like superfamily/Ribonuclease H"/>
    <property type="match status" value="1"/>
</dbReference>
<evidence type="ECO:0000313" key="2">
    <source>
        <dbReference type="EMBL" id="MEI6001644.1"/>
    </source>
</evidence>
<dbReference type="InterPro" id="IPR048020">
    <property type="entry name" value="Transpos_IS3"/>
</dbReference>
<protein>
    <submittedName>
        <fullName evidence="2">IS3 family transposase</fullName>
    </submittedName>
</protein>
<dbReference type="PANTHER" id="PTHR46889">
    <property type="entry name" value="TRANSPOSASE INSF FOR INSERTION SEQUENCE IS3B-RELATED"/>
    <property type="match status" value="1"/>
</dbReference>
<dbReference type="Gene3D" id="1.10.10.10">
    <property type="entry name" value="Winged helix-like DNA-binding domain superfamily/Winged helix DNA-binding domain"/>
    <property type="match status" value="1"/>
</dbReference>
<keyword evidence="3" id="KW-1185">Reference proteome</keyword>
<accession>A0ABU8J139</accession>
<dbReference type="NCBIfam" id="NF033516">
    <property type="entry name" value="transpos_IS3"/>
    <property type="match status" value="1"/>
</dbReference>
<dbReference type="Pfam" id="PF00665">
    <property type="entry name" value="rve"/>
    <property type="match status" value="1"/>
</dbReference>
<comment type="caution">
    <text evidence="2">The sequence shown here is derived from an EMBL/GenBank/DDBJ whole genome shotgun (WGS) entry which is preliminary data.</text>
</comment>
<reference evidence="2 3" key="1">
    <citation type="journal article" date="2022" name="Arch. Microbiol.">
        <title>Paraburkholderia bengalensis sp. nov. isolated from roots of Oryza sativa, IR64.</title>
        <authorList>
            <person name="Nag P."/>
            <person name="Mondal N."/>
            <person name="Sarkar J."/>
            <person name="Das S."/>
        </authorList>
    </citation>
    <scope>NUCLEOTIDE SEQUENCE [LARGE SCALE GENOMIC DNA]</scope>
    <source>
        <strain evidence="2 3">IR64_4_BI</strain>
    </source>
</reference>
<dbReference type="Proteomes" id="UP001386437">
    <property type="component" value="Unassembled WGS sequence"/>
</dbReference>
<dbReference type="InterPro" id="IPR012337">
    <property type="entry name" value="RNaseH-like_sf"/>
</dbReference>
<evidence type="ECO:0000259" key="1">
    <source>
        <dbReference type="PROSITE" id="PS50994"/>
    </source>
</evidence>
<sequence>MTKRTRRTHSAAFKAKVAMAAVKGERTLAELAQQFDVHPNQITEWKRQLQERAADVFGAGGTASSEPQVDLKELHAKIGQLALENDFLKRRAQQSGIAERKAMIDRTHALPVSQQARLVGIARWSVYYLYYRAQPVSEADQLLMRRIDELHMEFPFAGARMLARLLRREGHEIGRRRVRTLMKRMGIEALYCKPNTSRRDAQHKIWPYLLRGMKINRANQVWALDTSYIPMARGFVYLTAVVDWASRKVLAHRVAITMEAMHAVEALEEALMKYGQPEIVNTDQGSQFTATVFTEAVLSRGISLSMDGKGAWRDNAFVERVWRSVKYEEVYLKAYESVGHARRSIGDYINLYNQRRPHSSLGDRTPDEAYFATLPAIKLAA</sequence>
<dbReference type="InterPro" id="IPR025948">
    <property type="entry name" value="HTH-like_dom"/>
</dbReference>
<dbReference type="InterPro" id="IPR010921">
    <property type="entry name" value="Trp_repressor/repl_initiator"/>
</dbReference>
<proteinExistence type="predicted"/>
<feature type="domain" description="Integrase catalytic" evidence="1">
    <location>
        <begin position="203"/>
        <end position="374"/>
    </location>
</feature>
<evidence type="ECO:0000313" key="3">
    <source>
        <dbReference type="Proteomes" id="UP001386437"/>
    </source>
</evidence>
<dbReference type="SUPFAM" id="SSF48295">
    <property type="entry name" value="TrpR-like"/>
    <property type="match status" value="1"/>
</dbReference>
<dbReference type="InterPro" id="IPR002514">
    <property type="entry name" value="Transposase_8"/>
</dbReference>
<name>A0ABU8J139_9BURK</name>
<dbReference type="PANTHER" id="PTHR46889:SF4">
    <property type="entry name" value="TRANSPOSASE INSO FOR INSERTION SEQUENCE ELEMENT IS911B-RELATED"/>
    <property type="match status" value="1"/>
</dbReference>